<dbReference type="PANTHER" id="PTHR35859:SF1">
    <property type="entry name" value="NONSELECTIVE CATION CHANNEL PROTEIN"/>
    <property type="match status" value="1"/>
</dbReference>
<feature type="transmembrane region" description="Helical" evidence="1">
    <location>
        <begin position="471"/>
        <end position="490"/>
    </location>
</feature>
<gene>
    <name evidence="4" type="ORF">NA57DRAFT_19406</name>
</gene>
<dbReference type="Pfam" id="PF23190">
    <property type="entry name" value="LHD_TRPY1"/>
    <property type="match status" value="1"/>
</dbReference>
<organism evidence="4 5">
    <name type="scientific">Rhizodiscina lignyota</name>
    <dbReference type="NCBI Taxonomy" id="1504668"/>
    <lineage>
        <taxon>Eukaryota</taxon>
        <taxon>Fungi</taxon>
        <taxon>Dikarya</taxon>
        <taxon>Ascomycota</taxon>
        <taxon>Pezizomycotina</taxon>
        <taxon>Dothideomycetes</taxon>
        <taxon>Pleosporomycetidae</taxon>
        <taxon>Aulographales</taxon>
        <taxon>Rhizodiscinaceae</taxon>
        <taxon>Rhizodiscina</taxon>
    </lineage>
</organism>
<dbReference type="AlphaFoldDB" id="A0A9P4M763"/>
<sequence length="629" mass="72501">RTISQHLAAVRSREEQETLLGDEEEADGEGCIGLNDQIYFTPNPHSSLPVYKTIHRIRRLILATIEDPYTLEQLRSVRMNVMIVRPLIDRLYDQDDVSIVYCLLVNRAQFLRDQHSQSHHLTINGTRASLCELLATRVLRRFDDDNPTRKGLLLLSNILVAGFEPFQNAPDEVLQSNDHLRDWHSALKRTGYERALTALEIAIITESKLFLSSSSVQKVIDAVYVGRVVYTPLTFIDIIPDHYKHRPISLYDPRRASLLNQYRMIVPRTRNFIEVGQFIALLVLFMLALANRDDNIFTVYEICFMVYGLGWCLDEFASILEHGWHVHTQNLWAFLDITFLVIYLVYFIMRLHARATGDVELGRQALDVLAIAAPILLPRLAFNLMPENILFISLRAMMGDFMILTAIAFWCFAGFLLAMNWLSRWGAEHEGSDIDPLTISKWMLWIWFGLDGTGITRSVDLHRIWGPTMMVLFAFLGNTLFLTILVSMLSNTFAKIVADSAAEIQFRRAVLTFEGVKSDAIFAYRPPFNLLAVVILLPLKFVLSPRWLHKVNITAVRILNFPFLILLCYWERNTLWRSRPSTVPHGPSKKNKWQFWNWGRFSFSVHGDIQAVFDAEPPRDMVDEIEEED</sequence>
<feature type="transmembrane region" description="Helical" evidence="1">
    <location>
        <begin position="272"/>
        <end position="290"/>
    </location>
</feature>
<feature type="domain" description="Calcium channel YVC1-like C-terminal transmembrane" evidence="3">
    <location>
        <begin position="278"/>
        <end position="575"/>
    </location>
</feature>
<evidence type="ECO:0000259" key="2">
    <source>
        <dbReference type="Pfam" id="PF23190"/>
    </source>
</evidence>
<keyword evidence="1" id="KW-0472">Membrane</keyword>
<feature type="transmembrane region" description="Helical" evidence="1">
    <location>
        <begin position="547"/>
        <end position="570"/>
    </location>
</feature>
<evidence type="ECO:0000259" key="3">
    <source>
        <dbReference type="Pfam" id="PF23317"/>
    </source>
</evidence>
<evidence type="ECO:0000256" key="1">
    <source>
        <dbReference type="SAM" id="Phobius"/>
    </source>
</evidence>
<keyword evidence="1" id="KW-0812">Transmembrane</keyword>
<protein>
    <recommendedName>
        <fullName evidence="6">Receptor-activated Ca2+-permeable cation channel</fullName>
    </recommendedName>
</protein>
<evidence type="ECO:0000313" key="5">
    <source>
        <dbReference type="Proteomes" id="UP000799772"/>
    </source>
</evidence>
<evidence type="ECO:0008006" key="6">
    <source>
        <dbReference type="Google" id="ProtNLM"/>
    </source>
</evidence>
<dbReference type="InterPro" id="IPR056336">
    <property type="entry name" value="YVC1_C"/>
</dbReference>
<evidence type="ECO:0000313" key="4">
    <source>
        <dbReference type="EMBL" id="KAF2100078.1"/>
    </source>
</evidence>
<dbReference type="InterPro" id="IPR056337">
    <property type="entry name" value="LHD_YVC1"/>
</dbReference>
<keyword evidence="5" id="KW-1185">Reference proteome</keyword>
<keyword evidence="1" id="KW-1133">Transmembrane helix</keyword>
<feature type="non-terminal residue" evidence="4">
    <location>
        <position position="629"/>
    </location>
</feature>
<feature type="non-terminal residue" evidence="4">
    <location>
        <position position="1"/>
    </location>
</feature>
<dbReference type="EMBL" id="ML978125">
    <property type="protein sequence ID" value="KAF2100078.1"/>
    <property type="molecule type" value="Genomic_DNA"/>
</dbReference>
<feature type="transmembrane region" description="Helical" evidence="1">
    <location>
        <begin position="331"/>
        <end position="349"/>
    </location>
</feature>
<name>A0A9P4M763_9PEZI</name>
<accession>A0A9P4M763</accession>
<comment type="caution">
    <text evidence="4">The sequence shown here is derived from an EMBL/GenBank/DDBJ whole genome shotgun (WGS) entry which is preliminary data.</text>
</comment>
<dbReference type="Proteomes" id="UP000799772">
    <property type="component" value="Unassembled WGS sequence"/>
</dbReference>
<dbReference type="InterPro" id="IPR052971">
    <property type="entry name" value="TRP_calcium_channel"/>
</dbReference>
<feature type="transmembrane region" description="Helical" evidence="1">
    <location>
        <begin position="401"/>
        <end position="422"/>
    </location>
</feature>
<dbReference type="Pfam" id="PF23317">
    <property type="entry name" value="YVC1_C"/>
    <property type="match status" value="1"/>
</dbReference>
<proteinExistence type="predicted"/>
<reference evidence="4" key="1">
    <citation type="journal article" date="2020" name="Stud. Mycol.">
        <title>101 Dothideomycetes genomes: a test case for predicting lifestyles and emergence of pathogens.</title>
        <authorList>
            <person name="Haridas S."/>
            <person name="Albert R."/>
            <person name="Binder M."/>
            <person name="Bloem J."/>
            <person name="Labutti K."/>
            <person name="Salamov A."/>
            <person name="Andreopoulos B."/>
            <person name="Baker S."/>
            <person name="Barry K."/>
            <person name="Bills G."/>
            <person name="Bluhm B."/>
            <person name="Cannon C."/>
            <person name="Castanera R."/>
            <person name="Culley D."/>
            <person name="Daum C."/>
            <person name="Ezra D."/>
            <person name="Gonzalez J."/>
            <person name="Henrissat B."/>
            <person name="Kuo A."/>
            <person name="Liang C."/>
            <person name="Lipzen A."/>
            <person name="Lutzoni F."/>
            <person name="Magnuson J."/>
            <person name="Mondo S."/>
            <person name="Nolan M."/>
            <person name="Ohm R."/>
            <person name="Pangilinan J."/>
            <person name="Park H.-J."/>
            <person name="Ramirez L."/>
            <person name="Alfaro M."/>
            <person name="Sun H."/>
            <person name="Tritt A."/>
            <person name="Yoshinaga Y."/>
            <person name="Zwiers L.-H."/>
            <person name="Turgeon B."/>
            <person name="Goodwin S."/>
            <person name="Spatafora J."/>
            <person name="Crous P."/>
            <person name="Grigoriev I."/>
        </authorList>
    </citation>
    <scope>NUCLEOTIDE SEQUENCE</scope>
    <source>
        <strain evidence="4">CBS 133067</strain>
    </source>
</reference>
<dbReference type="OrthoDB" id="2373987at2759"/>
<feature type="domain" description="YVC1 N-terminal linker helical" evidence="2">
    <location>
        <begin position="50"/>
        <end position="244"/>
    </location>
</feature>
<dbReference type="PANTHER" id="PTHR35859">
    <property type="entry name" value="NONSELECTIVE CATION CHANNEL PROTEIN"/>
    <property type="match status" value="1"/>
</dbReference>